<dbReference type="InterPro" id="IPR027417">
    <property type="entry name" value="P-loop_NTPase"/>
</dbReference>
<dbReference type="STRING" id="1150298.ERS852406_00677"/>
<dbReference type="GO" id="GO:0009236">
    <property type="term" value="P:cobalamin biosynthetic process"/>
    <property type="evidence" value="ECO:0007669"/>
    <property type="project" value="UniProtKB-UniPathway"/>
</dbReference>
<dbReference type="OrthoDB" id="1766664at2"/>
<reference evidence="5 6" key="1">
    <citation type="submission" date="2015-09" db="EMBL/GenBank/DDBJ databases">
        <authorList>
            <consortium name="Pathogen Informatics"/>
        </authorList>
    </citation>
    <scope>NUCLEOTIDE SEQUENCE [LARGE SCALE GENOMIC DNA]</scope>
    <source>
        <strain evidence="1 5">2789STDY5608849</strain>
        <strain evidence="2 6">2789STDY5834885</strain>
    </source>
</reference>
<sequence length="135" mass="14900">MKLVIGGAFQGKLDFAKKMTGKETGWADGAAVSKEELSACSGVYDFQELVRRWLLLEEETGTAPEAELEELLQKNPEICIVTNELGYGVVPIEPFDRKWREKTGRICTELAAKADSVTRVVCGIGILLKGEEKHD</sequence>
<dbReference type="AlphaFoldDB" id="A0A173ZTE8"/>
<dbReference type="Proteomes" id="UP000768180">
    <property type="component" value="Unassembled WGS sequence"/>
</dbReference>
<evidence type="ECO:0000313" key="4">
    <source>
        <dbReference type="EMBL" id="NSE15382.1"/>
    </source>
</evidence>
<keyword evidence="7" id="KW-1185">Reference proteome</keyword>
<evidence type="ECO:0000313" key="7">
    <source>
        <dbReference type="Proteomes" id="UP000768180"/>
    </source>
</evidence>
<name>A0A173ZTE8_9FIRM</name>
<keyword evidence="1" id="KW-0418">Kinase</keyword>
<keyword evidence="3" id="KW-0548">Nucleotidyltransferase</keyword>
<reference evidence="4" key="3">
    <citation type="submission" date="2020-02" db="EMBL/GenBank/DDBJ databases">
        <authorList>
            <person name="Littmann E."/>
            <person name="Sorbara M."/>
        </authorList>
    </citation>
    <scope>NUCLEOTIDE SEQUENCE</scope>
    <source>
        <strain evidence="4">MSK.14.54</strain>
    </source>
</reference>
<dbReference type="InterPro" id="IPR003203">
    <property type="entry name" value="CobU/CobP"/>
</dbReference>
<dbReference type="GO" id="GO:0000166">
    <property type="term" value="F:nucleotide binding"/>
    <property type="evidence" value="ECO:0007669"/>
    <property type="project" value="InterPro"/>
</dbReference>
<reference evidence="3" key="4">
    <citation type="submission" date="2022-01" db="EMBL/GenBank/DDBJ databases">
        <title>Collection of gut derived symbiotic bacterial strains cultured from healthy donors.</title>
        <authorList>
            <person name="Lin H."/>
            <person name="Kohout C."/>
            <person name="Waligurski E."/>
            <person name="Pamer E.G."/>
        </authorList>
    </citation>
    <scope>NUCLEOTIDE SEQUENCE</scope>
    <source>
        <strain evidence="3">DFI.5.49</strain>
    </source>
</reference>
<evidence type="ECO:0000313" key="5">
    <source>
        <dbReference type="Proteomes" id="UP000095706"/>
    </source>
</evidence>
<dbReference type="EMBL" id="JAKNFS010000003">
    <property type="protein sequence ID" value="MCG4764407.1"/>
    <property type="molecule type" value="Genomic_DNA"/>
</dbReference>
<reference evidence="4 7" key="2">
    <citation type="journal article" date="2020" name="Cell Host Microbe">
        <title>Functional and Genomic Variation between Human-Derived Isolates of Lachnospiraceae Reveals Inter- and Intra-Species Diversity.</title>
        <authorList>
            <person name="Sorbara M.T."/>
            <person name="Littmann E.R."/>
            <person name="Fontana E."/>
            <person name="Moody T.U."/>
            <person name="Kohout C.E."/>
            <person name="Gjonbalaj M."/>
            <person name="Eaton V."/>
            <person name="Seok R."/>
            <person name="Leiner I.M."/>
            <person name="Pamer E.G."/>
        </authorList>
    </citation>
    <scope>NUCLEOTIDE SEQUENCE [LARGE SCALE GENOMIC DNA]</scope>
    <source>
        <strain evidence="4 7">MSK.14.54</strain>
    </source>
</reference>
<evidence type="ECO:0000313" key="2">
    <source>
        <dbReference type="EMBL" id="CUP33089.1"/>
    </source>
</evidence>
<dbReference type="Gene3D" id="3.40.50.300">
    <property type="entry name" value="P-loop containing nucleotide triphosphate hydrolases"/>
    <property type="match status" value="1"/>
</dbReference>
<organism evidence="1 5">
    <name type="scientific">Fusicatenibacter saccharivorans</name>
    <dbReference type="NCBI Taxonomy" id="1150298"/>
    <lineage>
        <taxon>Bacteria</taxon>
        <taxon>Bacillati</taxon>
        <taxon>Bacillota</taxon>
        <taxon>Clostridia</taxon>
        <taxon>Lachnospirales</taxon>
        <taxon>Lachnospiraceae</taxon>
        <taxon>Fusicatenibacter</taxon>
    </lineage>
</organism>
<evidence type="ECO:0000313" key="3">
    <source>
        <dbReference type="EMBL" id="MCG4764407.1"/>
    </source>
</evidence>
<dbReference type="EMBL" id="CZAL01000008">
    <property type="protein sequence ID" value="CUP33089.1"/>
    <property type="molecule type" value="Genomic_DNA"/>
</dbReference>
<gene>
    <name evidence="1" type="primary">cobU_1</name>
    <name evidence="2" type="synonym">cobU_2</name>
    <name evidence="1" type="ORF">ERS852406_00677</name>
    <name evidence="2" type="ORF">ERS852498_01758</name>
    <name evidence="4" type="ORF">G5B05_02910</name>
    <name evidence="3" type="ORF">L0N21_02555</name>
</gene>
<proteinExistence type="predicted"/>
<evidence type="ECO:0000313" key="6">
    <source>
        <dbReference type="Proteomes" id="UP000095709"/>
    </source>
</evidence>
<dbReference type="GO" id="GO:0016779">
    <property type="term" value="F:nucleotidyltransferase activity"/>
    <property type="evidence" value="ECO:0007669"/>
    <property type="project" value="UniProtKB-KW"/>
</dbReference>
<dbReference type="Pfam" id="PF02283">
    <property type="entry name" value="CobU"/>
    <property type="match status" value="1"/>
</dbReference>
<dbReference type="Proteomes" id="UP000095709">
    <property type="component" value="Unassembled WGS sequence"/>
</dbReference>
<accession>A0A173ZTE8</accession>
<dbReference type="SUPFAM" id="SSF52540">
    <property type="entry name" value="P-loop containing nucleoside triphosphate hydrolases"/>
    <property type="match status" value="1"/>
</dbReference>
<dbReference type="EMBL" id="CYYV01000003">
    <property type="protein sequence ID" value="CUN78478.1"/>
    <property type="molecule type" value="Genomic_DNA"/>
</dbReference>
<dbReference type="EC" id="2.7.1.156" evidence="1"/>
<dbReference type="Proteomes" id="UP000095706">
    <property type="component" value="Unassembled WGS sequence"/>
</dbReference>
<evidence type="ECO:0000313" key="1">
    <source>
        <dbReference type="EMBL" id="CUN78478.1"/>
    </source>
</evidence>
<protein>
    <submittedName>
        <fullName evidence="1 3">Adenosylcobinamide kinase</fullName>
        <ecNumber evidence="1">2.7.1.156</ecNumber>
    </submittedName>
</protein>
<dbReference type="RefSeq" id="WP_022462293.1">
    <property type="nucleotide sequence ID" value="NZ_CABJFB010000001.1"/>
</dbReference>
<dbReference type="GO" id="GO:0043752">
    <property type="term" value="F:adenosylcobinamide kinase activity"/>
    <property type="evidence" value="ECO:0007669"/>
    <property type="project" value="UniProtKB-EC"/>
</dbReference>
<dbReference type="UniPathway" id="UPA00148">
    <property type="reaction ID" value="UER00236"/>
</dbReference>
<keyword evidence="1" id="KW-0808">Transferase</keyword>
<dbReference type="GeneID" id="79854353"/>
<dbReference type="EMBL" id="JAAITQ010000004">
    <property type="protein sequence ID" value="NSE15382.1"/>
    <property type="molecule type" value="Genomic_DNA"/>
</dbReference>
<dbReference type="Proteomes" id="UP001199915">
    <property type="component" value="Unassembled WGS sequence"/>
</dbReference>